<dbReference type="InterPro" id="IPR015943">
    <property type="entry name" value="WD40/YVTN_repeat-like_dom_sf"/>
</dbReference>
<dbReference type="GeneID" id="42057234"/>
<dbReference type="RefSeq" id="XP_031089445.1">
    <property type="nucleotide sequence ID" value="XM_031224158.1"/>
</dbReference>
<sequence length="1628" mass="181330">MSEGNAAFELEEYTVGWVCAIPLEMAAARGMLDKIHPDLSQQDPDDHNSYILGEICGHKIVIACLPAGIHGTNPAATVAKDLLRTFKSIRFGLMVGIGGGAPSLQHDIRLGDVVVGQPSGTLGGVVQHDRGKILPQGGFQRTGSLNAPPQLLLSALARLQATHMTEDSRVPEYLAQLVAKSPKRMKGKFSYPGTLNDRLYKAGYEHANPGSATCGQCDESKRIKRETRDDNEPYFHYGIIASGNHLIKDGKTRKRLSQAYGALCFEMEAAGLHNFPCLVIRGICDYADSHKNDVWQEYAAATAAAFAKELLLFVAPSQVLQENKILSDLVSIVKGSLEVSIHSLTEQRSIKRMLENRPMDLYVAHSARYDSQDVKESPRCQTGTRVRILESIEQWAAQPLCSSIFWLIGPAGTGKSTIARSVTDSFARKDRLAAGYFFKRGEQDRNDTNRLFSTLAMQLADTVSSFKESLRKSLEGLDKDAVEKTNLDTQFQKLLWWPLENLQVSDASGLPKVITIDALDECERPEHLVRVLELLARLCTISTLQLRVLITSRSAPDIVEALDSHLQDGTARTLEIQREFPEDTKLDIQNFLQSSFEEIKNKRRVQKEPWPTTEDLNRLVQLSTTPEPLFIYAATLCRFVSDKQQGPIRQLIIWLEHGSHSQLHQIYTPILDQAFLGFGEVEFSQKLRFLGAITVIARPLSAKSLATILAIDLDDVSWWVSRLYAVLHVPPVLDKPIHLLHKSFADFLATSDDSDAAKYGIDVAGRLLECIGLLDRLLKASETCKDDILPDFVLLLRDAKRVLSAFGSTIDLYPLQIYGSLLFFSPTASTTRQRFWDQRIPKTGRIQGVESKWTASLQTFENPDGILILLSFSPDAQILASVVRKHSGLSVIQLRNIISGTYEFTFELNKGVNEVYWNLMAFSSDSCLLLSDQCDGNFGIWDVRSGQVQQISTGRCSPVLAVNFAPHSNHLSCLSKDGRLQYWENVKGIYQEKHLGINVLNGTSDKGLQILRATFSRSSQLLAFQKQPTEIEVWDLKTGAQTLVLSTKTHFIYCYIMEFSADSQSLALAGHNVLTVWDLETGAKKLSLEHQMMIDSIAFSPTGRMIASGSGELIQLWDLDTGICKTTLMDDGHYGVTALAFSRDGSNLASPHRLWDLTQRQELQIHDGRSPAIGRIVWSLDGRLLASPSKDGTIQVQDAETLMPRWKLTGHTKTAAGNAFELLFSDESSLLASLHSDHILKVWDMRSGTECTAKRSSVSQVNYSEDGLILATTMPQSHIVNIWEAETSIHLHTLNVPKDDDSWASDLSTVFSPDGRILVTYGVKDSPILWDTSTSKQGQKLPVSKPVIEVIFSHDSRLIASIEGFRVSISRLSACQRPLHILETQPRKGAFSSDNKLLVISGIHEEFGIWDIETGSKILEVESSDSSCEAMCLSPNTQFIAFASTRSTRPEDGRIRLWNIASQPPKSLTLNHQEIVSTMVFSSDGRVLAMASGQNVIWLWNVTSGILIRKILCQEVFIKRISFSSDELLVSVSKYRSPAFFNVWDNMALQVHRYQITSSTGKDLPKLIAGNIGLTYDENWIARSSENLIWVPRQYRPPRADFSGRWVSRDSTIIIGIRSGHLIRFQIV</sequence>
<evidence type="ECO:0000256" key="3">
    <source>
        <dbReference type="PROSITE-ProRule" id="PRU00221"/>
    </source>
</evidence>
<dbReference type="Gene3D" id="2.130.10.10">
    <property type="entry name" value="YVTN repeat-like/Quinoprotein amine dehydrogenase"/>
    <property type="match status" value="4"/>
</dbReference>
<dbReference type="InterPro" id="IPR035994">
    <property type="entry name" value="Nucleoside_phosphorylase_sf"/>
</dbReference>
<dbReference type="SUPFAM" id="SSF50998">
    <property type="entry name" value="Quinoprotein alcohol dehydrogenase-like"/>
    <property type="match status" value="1"/>
</dbReference>
<dbReference type="Pfam" id="PF01048">
    <property type="entry name" value="PNP_UDP_1"/>
    <property type="match status" value="1"/>
</dbReference>
<feature type="domain" description="Nephrocystin 3-like N-terminal" evidence="5">
    <location>
        <begin position="390"/>
        <end position="553"/>
    </location>
</feature>
<dbReference type="PROSITE" id="PS50082">
    <property type="entry name" value="WD_REPEATS_2"/>
    <property type="match status" value="3"/>
</dbReference>
<dbReference type="VEuPathDB" id="FungiDB:FPRO_12369"/>
<dbReference type="PANTHER" id="PTHR46082">
    <property type="entry name" value="ATP/GTP-BINDING PROTEIN-RELATED"/>
    <property type="match status" value="1"/>
</dbReference>
<dbReference type="PANTHER" id="PTHR46082:SF11">
    <property type="entry name" value="AAA+ ATPASE DOMAIN-CONTAINING PROTEIN-RELATED"/>
    <property type="match status" value="1"/>
</dbReference>
<dbReference type="Pfam" id="PF00400">
    <property type="entry name" value="WD40"/>
    <property type="match status" value="2"/>
</dbReference>
<dbReference type="SUPFAM" id="SSF53167">
    <property type="entry name" value="Purine and uridine phosphorylases"/>
    <property type="match status" value="1"/>
</dbReference>
<feature type="repeat" description="WD" evidence="3">
    <location>
        <begin position="1087"/>
        <end position="1127"/>
    </location>
</feature>
<dbReference type="InterPro" id="IPR027417">
    <property type="entry name" value="P-loop_NTPase"/>
</dbReference>
<evidence type="ECO:0000256" key="2">
    <source>
        <dbReference type="ARBA" id="ARBA00022737"/>
    </source>
</evidence>
<dbReference type="InterPro" id="IPR053137">
    <property type="entry name" value="NLR-like"/>
</dbReference>
<feature type="repeat" description="WD" evidence="3">
    <location>
        <begin position="1469"/>
        <end position="1510"/>
    </location>
</feature>
<keyword evidence="1 3" id="KW-0853">WD repeat</keyword>
<dbReference type="InterPro" id="IPR001680">
    <property type="entry name" value="WD40_rpt"/>
</dbReference>
<dbReference type="Proteomes" id="UP000183971">
    <property type="component" value="Unassembled WGS sequence"/>
</dbReference>
<dbReference type="InterPro" id="IPR011047">
    <property type="entry name" value="Quinoprotein_ADH-like_sf"/>
</dbReference>
<keyword evidence="7" id="KW-1185">Reference proteome</keyword>
<protein>
    <submittedName>
        <fullName evidence="6">Uncharacterized protein</fullName>
    </submittedName>
</protein>
<evidence type="ECO:0000259" key="5">
    <source>
        <dbReference type="Pfam" id="PF24883"/>
    </source>
</evidence>
<dbReference type="SUPFAM" id="SSF82171">
    <property type="entry name" value="DPP6 N-terminal domain-like"/>
    <property type="match status" value="1"/>
</dbReference>
<name>A0A1L7W8L9_FUSPR</name>
<dbReference type="SMART" id="SM00320">
    <property type="entry name" value="WD40"/>
    <property type="match status" value="10"/>
</dbReference>
<evidence type="ECO:0000256" key="1">
    <source>
        <dbReference type="ARBA" id="ARBA00022574"/>
    </source>
</evidence>
<dbReference type="EMBL" id="FJOF01000015">
    <property type="protein sequence ID" value="CZR48928.1"/>
    <property type="molecule type" value="Genomic_DNA"/>
</dbReference>
<reference evidence="7" key="1">
    <citation type="journal article" date="2016" name="Genome Biol. Evol.">
        <title>Comparative 'omics' of the Fusarium fujikuroi species complex highlights differences in genetic potential and metabolite synthesis.</title>
        <authorList>
            <person name="Niehaus E.-M."/>
            <person name="Muensterkoetter M."/>
            <person name="Proctor R.H."/>
            <person name="Brown D.W."/>
            <person name="Sharon A."/>
            <person name="Idan Y."/>
            <person name="Oren-Young L."/>
            <person name="Sieber C.M."/>
            <person name="Novak O."/>
            <person name="Pencik A."/>
            <person name="Tarkowska D."/>
            <person name="Hromadova K."/>
            <person name="Freeman S."/>
            <person name="Maymon M."/>
            <person name="Elazar M."/>
            <person name="Youssef S.A."/>
            <person name="El-Shabrawy E.S.M."/>
            <person name="Shalaby A.B.A."/>
            <person name="Houterman P."/>
            <person name="Brock N.L."/>
            <person name="Burkhardt I."/>
            <person name="Tsavkelova E.A."/>
            <person name="Dickschat J.S."/>
            <person name="Galuszka P."/>
            <person name="Gueldener U."/>
            <person name="Tudzynski B."/>
        </authorList>
    </citation>
    <scope>NUCLEOTIDE SEQUENCE [LARGE SCALE GENOMIC DNA]</scope>
    <source>
        <strain evidence="7">ET1</strain>
    </source>
</reference>
<evidence type="ECO:0000313" key="6">
    <source>
        <dbReference type="EMBL" id="CZR48928.1"/>
    </source>
</evidence>
<dbReference type="Pfam" id="PF24883">
    <property type="entry name" value="NPHP3_N"/>
    <property type="match status" value="1"/>
</dbReference>
<feature type="repeat" description="WD" evidence="3">
    <location>
        <begin position="1222"/>
        <end position="1253"/>
    </location>
</feature>
<dbReference type="GO" id="GO:0003824">
    <property type="term" value="F:catalytic activity"/>
    <property type="evidence" value="ECO:0007669"/>
    <property type="project" value="InterPro"/>
</dbReference>
<dbReference type="InterPro" id="IPR019775">
    <property type="entry name" value="WD40_repeat_CS"/>
</dbReference>
<gene>
    <name evidence="6" type="ORF">FPRO_12369</name>
</gene>
<dbReference type="PROSITE" id="PS00678">
    <property type="entry name" value="WD_REPEATS_1"/>
    <property type="match status" value="1"/>
</dbReference>
<dbReference type="Gene3D" id="3.40.50.1580">
    <property type="entry name" value="Nucleoside phosphorylase domain"/>
    <property type="match status" value="1"/>
</dbReference>
<comment type="caution">
    <text evidence="6">The sequence shown here is derived from an EMBL/GenBank/DDBJ whole genome shotgun (WGS) entry which is preliminary data.</text>
</comment>
<keyword evidence="2" id="KW-0677">Repeat</keyword>
<dbReference type="SUPFAM" id="SSF52540">
    <property type="entry name" value="P-loop containing nucleoside triphosphate hydrolases"/>
    <property type="match status" value="1"/>
</dbReference>
<dbReference type="Gene3D" id="3.40.50.300">
    <property type="entry name" value="P-loop containing nucleotide triphosphate hydrolases"/>
    <property type="match status" value="1"/>
</dbReference>
<evidence type="ECO:0000313" key="7">
    <source>
        <dbReference type="Proteomes" id="UP000183971"/>
    </source>
</evidence>
<dbReference type="GO" id="GO:0009116">
    <property type="term" value="P:nucleoside metabolic process"/>
    <property type="evidence" value="ECO:0007669"/>
    <property type="project" value="InterPro"/>
</dbReference>
<organism evidence="6 7">
    <name type="scientific">Fusarium proliferatum (strain ET1)</name>
    <name type="common">Orchid endophyte fungus</name>
    <dbReference type="NCBI Taxonomy" id="1227346"/>
    <lineage>
        <taxon>Eukaryota</taxon>
        <taxon>Fungi</taxon>
        <taxon>Dikarya</taxon>
        <taxon>Ascomycota</taxon>
        <taxon>Pezizomycotina</taxon>
        <taxon>Sordariomycetes</taxon>
        <taxon>Hypocreomycetidae</taxon>
        <taxon>Hypocreales</taxon>
        <taxon>Nectriaceae</taxon>
        <taxon>Fusarium</taxon>
        <taxon>Fusarium fujikuroi species complex</taxon>
    </lineage>
</organism>
<accession>A0A1L7W8L9</accession>
<feature type="domain" description="Nucleoside phosphorylase" evidence="4">
    <location>
        <begin position="16"/>
        <end position="303"/>
    </location>
</feature>
<dbReference type="InterPro" id="IPR056884">
    <property type="entry name" value="NPHP3-like_N"/>
</dbReference>
<proteinExistence type="predicted"/>
<evidence type="ECO:0000259" key="4">
    <source>
        <dbReference type="Pfam" id="PF01048"/>
    </source>
</evidence>
<dbReference type="InterPro" id="IPR000845">
    <property type="entry name" value="Nucleoside_phosphorylase_d"/>
</dbReference>